<evidence type="ECO:0000313" key="2">
    <source>
        <dbReference type="EMBL" id="MFD1646388.1"/>
    </source>
</evidence>
<protein>
    <submittedName>
        <fullName evidence="2">Uncharacterized protein</fullName>
    </submittedName>
</protein>
<accession>A0ABD6DMT0</accession>
<feature type="transmembrane region" description="Helical" evidence="1">
    <location>
        <begin position="243"/>
        <end position="266"/>
    </location>
</feature>
<feature type="transmembrane region" description="Helical" evidence="1">
    <location>
        <begin position="215"/>
        <end position="237"/>
    </location>
</feature>
<keyword evidence="1" id="KW-1133">Transmembrane helix</keyword>
<dbReference type="AlphaFoldDB" id="A0ABD6DMT0"/>
<evidence type="ECO:0000256" key="1">
    <source>
        <dbReference type="SAM" id="Phobius"/>
    </source>
</evidence>
<keyword evidence="3" id="KW-1185">Reference proteome</keyword>
<sequence>MTTTRRTISRPLVAASLATLVLTTVAAGAGLLVPSLYRDSEVLLPQLYGQDLLTLVVGVPALAGSLFLASRGSHRGYVAWLGVTGYLLYTYASYAVMTAFNPLYLVYVGLFGLTLFTFVAGMARLDAPALRRAVGDTAVRATVAYQLAVAVLVGALWLADVVPASLDGTTPAAMADTGLVTSVIQSFDLAVLLPAFALSAYWLHRGRPWGYAFSAVLLVKATTLGLAILAMVGVMLADGQAVPLPQIVIFGVLTAVGLVVTGRFLLAIDPARGSAAPTSSPEPAVD</sequence>
<feature type="transmembrane region" description="Helical" evidence="1">
    <location>
        <begin position="77"/>
        <end position="97"/>
    </location>
</feature>
<gene>
    <name evidence="2" type="ORF">ACFSBL_11920</name>
</gene>
<name>A0ABD6DMT0_9EURY</name>
<keyword evidence="1" id="KW-0812">Transmembrane</keyword>
<feature type="transmembrane region" description="Helical" evidence="1">
    <location>
        <begin position="103"/>
        <end position="125"/>
    </location>
</feature>
<feature type="transmembrane region" description="Helical" evidence="1">
    <location>
        <begin position="52"/>
        <end position="70"/>
    </location>
</feature>
<dbReference type="RefSeq" id="WP_256398091.1">
    <property type="nucleotide sequence ID" value="NZ_JANHJR010000001.1"/>
</dbReference>
<reference evidence="2 3" key="1">
    <citation type="journal article" date="2019" name="Int. J. Syst. Evol. Microbiol.">
        <title>The Global Catalogue of Microorganisms (GCM) 10K type strain sequencing project: providing services to taxonomists for standard genome sequencing and annotation.</title>
        <authorList>
            <consortium name="The Broad Institute Genomics Platform"/>
            <consortium name="The Broad Institute Genome Sequencing Center for Infectious Disease"/>
            <person name="Wu L."/>
            <person name="Ma J."/>
        </authorList>
    </citation>
    <scope>NUCLEOTIDE SEQUENCE [LARGE SCALE GENOMIC DNA]</scope>
    <source>
        <strain evidence="2 3">CGMCC 1.10390</strain>
    </source>
</reference>
<organism evidence="2 3">
    <name type="scientific">Haloarchaeobius litoreus</name>
    <dbReference type="NCBI Taxonomy" id="755306"/>
    <lineage>
        <taxon>Archaea</taxon>
        <taxon>Methanobacteriati</taxon>
        <taxon>Methanobacteriota</taxon>
        <taxon>Stenosarchaea group</taxon>
        <taxon>Halobacteria</taxon>
        <taxon>Halobacteriales</taxon>
        <taxon>Halorubellaceae</taxon>
        <taxon>Haloarchaeobius</taxon>
    </lineage>
</organism>
<comment type="caution">
    <text evidence="2">The sequence shown here is derived from an EMBL/GenBank/DDBJ whole genome shotgun (WGS) entry which is preliminary data.</text>
</comment>
<keyword evidence="1" id="KW-0472">Membrane</keyword>
<evidence type="ECO:0000313" key="3">
    <source>
        <dbReference type="Proteomes" id="UP001597034"/>
    </source>
</evidence>
<dbReference type="EMBL" id="JBHUDO010000002">
    <property type="protein sequence ID" value="MFD1646388.1"/>
    <property type="molecule type" value="Genomic_DNA"/>
</dbReference>
<proteinExistence type="predicted"/>
<feature type="transmembrane region" description="Helical" evidence="1">
    <location>
        <begin position="179"/>
        <end position="203"/>
    </location>
</feature>
<feature type="transmembrane region" description="Helical" evidence="1">
    <location>
        <begin position="137"/>
        <end position="159"/>
    </location>
</feature>
<dbReference type="Proteomes" id="UP001597034">
    <property type="component" value="Unassembled WGS sequence"/>
</dbReference>